<dbReference type="AlphaFoldDB" id="A0AAW0UMN5"/>
<evidence type="ECO:0000313" key="2">
    <source>
        <dbReference type="Proteomes" id="UP001487740"/>
    </source>
</evidence>
<dbReference type="SMART" id="SM00718">
    <property type="entry name" value="DM4_12"/>
    <property type="match status" value="1"/>
</dbReference>
<sequence length="188" mass="20247">MASPEPLLSRPFWKVTNTLALPIRSDEDGDGAPSLRSIVSLSLPVTIFLDVLLGEAAMSTTSRSLGEDQAGIFRALEDSLTGVGVDGRACLLRLICHLQTRPIGQYTVVGEVLMLLFTPKRETSDFLKEYQEAEMAGLDGADCSMLYPSCPFSLPRSLLPALYEDSPGAPSTSSSRPRDLALPAVVFN</sequence>
<dbReference type="Pfam" id="PF07841">
    <property type="entry name" value="DM4_12"/>
    <property type="match status" value="1"/>
</dbReference>
<evidence type="ECO:0000313" key="1">
    <source>
        <dbReference type="EMBL" id="KAK8401382.1"/>
    </source>
</evidence>
<name>A0AAW0UMN5_SCYPA</name>
<gene>
    <name evidence="1" type="ORF">O3P69_002860</name>
</gene>
<dbReference type="PANTHER" id="PTHR21398:SF6">
    <property type="entry name" value="AGAP007094-PA"/>
    <property type="match status" value="1"/>
</dbReference>
<dbReference type="InterPro" id="IPR006631">
    <property type="entry name" value="DM4_12"/>
</dbReference>
<reference evidence="1 2" key="1">
    <citation type="submission" date="2023-03" db="EMBL/GenBank/DDBJ databases">
        <title>High-quality genome of Scylla paramamosain provides insights in environmental adaptation.</title>
        <authorList>
            <person name="Zhang L."/>
        </authorList>
    </citation>
    <scope>NUCLEOTIDE SEQUENCE [LARGE SCALE GENOMIC DNA]</scope>
    <source>
        <strain evidence="1">LZ_2023a</strain>
        <tissue evidence="1">Muscle</tissue>
    </source>
</reference>
<protein>
    <submittedName>
        <fullName evidence="1">Uncharacterized protein</fullName>
    </submittedName>
</protein>
<comment type="caution">
    <text evidence="1">The sequence shown here is derived from an EMBL/GenBank/DDBJ whole genome shotgun (WGS) entry which is preliminary data.</text>
</comment>
<dbReference type="PANTHER" id="PTHR21398">
    <property type="entry name" value="AGAP007094-PA"/>
    <property type="match status" value="1"/>
</dbReference>
<dbReference type="EMBL" id="JARAKH010000009">
    <property type="protein sequence ID" value="KAK8401382.1"/>
    <property type="molecule type" value="Genomic_DNA"/>
</dbReference>
<organism evidence="1 2">
    <name type="scientific">Scylla paramamosain</name>
    <name type="common">Mud crab</name>
    <dbReference type="NCBI Taxonomy" id="85552"/>
    <lineage>
        <taxon>Eukaryota</taxon>
        <taxon>Metazoa</taxon>
        <taxon>Ecdysozoa</taxon>
        <taxon>Arthropoda</taxon>
        <taxon>Crustacea</taxon>
        <taxon>Multicrustacea</taxon>
        <taxon>Malacostraca</taxon>
        <taxon>Eumalacostraca</taxon>
        <taxon>Eucarida</taxon>
        <taxon>Decapoda</taxon>
        <taxon>Pleocyemata</taxon>
        <taxon>Brachyura</taxon>
        <taxon>Eubrachyura</taxon>
        <taxon>Portunoidea</taxon>
        <taxon>Portunidae</taxon>
        <taxon>Portuninae</taxon>
        <taxon>Scylla</taxon>
    </lineage>
</organism>
<dbReference type="Proteomes" id="UP001487740">
    <property type="component" value="Unassembled WGS sequence"/>
</dbReference>
<keyword evidence="2" id="KW-1185">Reference proteome</keyword>
<proteinExistence type="predicted"/>
<accession>A0AAW0UMN5</accession>